<feature type="chain" id="PRO_5020863209" evidence="3">
    <location>
        <begin position="27"/>
        <end position="600"/>
    </location>
</feature>
<reference evidence="6 7" key="1">
    <citation type="submission" date="2018-01" db="EMBL/GenBank/DDBJ databases">
        <title>Lactibacter flavus gen. nov., sp. nov., a novel bacterium of the family Propionibacteriaceae isolated from raw milk and dairy products.</title>
        <authorList>
            <person name="Wenning M."/>
            <person name="Breitenwieser F."/>
            <person name="Huptas C."/>
            <person name="von Neubeck M."/>
            <person name="Busse H.-J."/>
            <person name="Scherer S."/>
        </authorList>
    </citation>
    <scope>NUCLEOTIDE SEQUENCE [LARGE SCALE GENOMIC DNA]</scope>
    <source>
        <strain evidence="6 7">VG341</strain>
    </source>
</reference>
<feature type="transmembrane region" description="Helical" evidence="2">
    <location>
        <begin position="451"/>
        <end position="468"/>
    </location>
</feature>
<dbReference type="Proteomes" id="UP000290624">
    <property type="component" value="Unassembled WGS sequence"/>
</dbReference>
<dbReference type="InterPro" id="IPR018702">
    <property type="entry name" value="DUF2207"/>
</dbReference>
<evidence type="ECO:0000256" key="2">
    <source>
        <dbReference type="SAM" id="Phobius"/>
    </source>
</evidence>
<evidence type="ECO:0000256" key="1">
    <source>
        <dbReference type="SAM" id="MobiDB-lite"/>
    </source>
</evidence>
<feature type="domain" description="DUF2207" evidence="4">
    <location>
        <begin position="31"/>
        <end position="215"/>
    </location>
</feature>
<evidence type="ECO:0000259" key="5">
    <source>
        <dbReference type="Pfam" id="PF20990"/>
    </source>
</evidence>
<keyword evidence="2" id="KW-0812">Transmembrane</keyword>
<dbReference type="Pfam" id="PF20990">
    <property type="entry name" value="DUF2207_C"/>
    <property type="match status" value="1"/>
</dbReference>
<feature type="transmembrane region" description="Helical" evidence="2">
    <location>
        <begin position="245"/>
        <end position="266"/>
    </location>
</feature>
<dbReference type="EMBL" id="PPCV01000002">
    <property type="protein sequence ID" value="RXW32883.1"/>
    <property type="molecule type" value="Genomic_DNA"/>
</dbReference>
<keyword evidence="3" id="KW-0732">Signal</keyword>
<name>A0A4Q2EIF4_9ACTN</name>
<feature type="transmembrane region" description="Helical" evidence="2">
    <location>
        <begin position="425"/>
        <end position="445"/>
    </location>
</feature>
<protein>
    <submittedName>
        <fullName evidence="6">DUF2207 domain-containing protein</fullName>
    </submittedName>
</protein>
<keyword evidence="2" id="KW-1133">Transmembrane helix</keyword>
<keyword evidence="2" id="KW-0472">Membrane</keyword>
<evidence type="ECO:0000313" key="6">
    <source>
        <dbReference type="EMBL" id="RXW32883.1"/>
    </source>
</evidence>
<comment type="caution">
    <text evidence="6">The sequence shown here is derived from an EMBL/GenBank/DDBJ whole genome shotgun (WGS) entry which is preliminary data.</text>
</comment>
<dbReference type="Pfam" id="PF09972">
    <property type="entry name" value="DUF2207"/>
    <property type="match status" value="1"/>
</dbReference>
<keyword evidence="7" id="KW-1185">Reference proteome</keyword>
<accession>A0A4Q2EIF4</accession>
<gene>
    <name evidence="6" type="ORF">C1706_03080</name>
</gene>
<dbReference type="OrthoDB" id="143710at2"/>
<feature type="domain" description="Predicted membrane protein YciQ-like C-terminal" evidence="5">
    <location>
        <begin position="305"/>
        <end position="526"/>
    </location>
</feature>
<feature type="signal peptide" evidence="3">
    <location>
        <begin position="1"/>
        <end position="26"/>
    </location>
</feature>
<feature type="region of interest" description="Disordered" evidence="1">
    <location>
        <begin position="577"/>
        <end position="600"/>
    </location>
</feature>
<feature type="compositionally biased region" description="Gly residues" evidence="1">
    <location>
        <begin position="580"/>
        <end position="600"/>
    </location>
</feature>
<evidence type="ECO:0000256" key="3">
    <source>
        <dbReference type="SAM" id="SignalP"/>
    </source>
</evidence>
<evidence type="ECO:0000313" key="7">
    <source>
        <dbReference type="Proteomes" id="UP000290624"/>
    </source>
</evidence>
<evidence type="ECO:0000259" key="4">
    <source>
        <dbReference type="Pfam" id="PF09972"/>
    </source>
</evidence>
<proteinExistence type="predicted"/>
<dbReference type="AlphaFoldDB" id="A0A4Q2EIF4"/>
<sequence length="600" mass="63305">MIRRWSVLTALLTLVALVLGALPARAANDWKITRYDTAVTVDTSGTAQVRVDFDFDFGNDPGHGPQLALVQRQVDADPNRWRNLDITLGQVTSPSGAPATVHTESNGDVLAIRIGDEGRKVRGVQRYVVNYTIRGLIAPDHASSGLDEFNFNPVGTAWEVPIAGVTASLTGPIPTTQVACFSGRSYSTPCTATAEGNTITYAAPDLAPGEGMQIMAGYPAGTFVGAEPTYSRRFTPANTFTANPATLGTTGVVTLAGLVFVVGSWLRRRRNEVYVGLTPGLTPPPGSAAPTKLIDGSLPVAVAFTPPKGVTPGEVGVLQDGRADSTDVTATILDLAARGHMQIIQEGDGDWRFAQRHSNNADLNSAEQFVMATLFQRGNSVTTDELKQPSYAELLTQGRHELDLVVTRRGWFRGNLTAMRVRQGVIGLVLLLGGAALTFVLAVTIGWGLPALALALVGLLALVFLFGGRGRSADGSAVLVQAEGFKQYLTTAEADQIRFEEGIDVFSRYLPYAVVFGVADRWAKLFEQLAAQGRYTPTDWYVGYGTFNTWQFSSAMHSLNASLSSSLMTSVAASASTSGSSGGSGFSGGGGFGGGGGGGW</sequence>
<organism evidence="6 7">
    <name type="scientific">Propioniciclava flava</name>
    <dbReference type="NCBI Taxonomy" id="2072026"/>
    <lineage>
        <taxon>Bacteria</taxon>
        <taxon>Bacillati</taxon>
        <taxon>Actinomycetota</taxon>
        <taxon>Actinomycetes</taxon>
        <taxon>Propionibacteriales</taxon>
        <taxon>Propionibacteriaceae</taxon>
        <taxon>Propioniciclava</taxon>
    </lineage>
</organism>
<dbReference type="RefSeq" id="WP_129457762.1">
    <property type="nucleotide sequence ID" value="NZ_PPCV01000002.1"/>
</dbReference>
<dbReference type="InterPro" id="IPR048389">
    <property type="entry name" value="YciQ-like_C"/>
</dbReference>